<dbReference type="AlphaFoldDB" id="A0A7S1FSK0"/>
<evidence type="ECO:0000256" key="1">
    <source>
        <dbReference type="SAM" id="MobiDB-lite"/>
    </source>
</evidence>
<protein>
    <submittedName>
        <fullName evidence="2">Uncharacterized protein</fullName>
    </submittedName>
</protein>
<sequence length="293" mass="31341">MTAVTRSKRLSSKFDLGEKLSFENGKCINKSIITAPRSCSIQQARARFVAVAECALSDLISAGHSRENAAEVLTKSISVGGPPSDDDVFGLMNRSGIQRGEALRALTVAKALKELRSRSSDSSICTIGSIDALTNLVNKKCDLCGGMTSSQEGVQIPERSTISRFSIDESSSGSKEFSSSPQHKYLDKNYSGHSSEVGNPPIYSSNGQELDHISNSISRSTGNKRKISIRNDLSKGKSQDVEASSAIGLNPINLNGKLDDDPNVLSKSKSPPLKNKRGSNQALPPNKRVKNGT</sequence>
<gene>
    <name evidence="2" type="ORF">CHYS00102_LOCUS14040</name>
</gene>
<organism evidence="2">
    <name type="scientific">Corethron hystrix</name>
    <dbReference type="NCBI Taxonomy" id="216773"/>
    <lineage>
        <taxon>Eukaryota</taxon>
        <taxon>Sar</taxon>
        <taxon>Stramenopiles</taxon>
        <taxon>Ochrophyta</taxon>
        <taxon>Bacillariophyta</taxon>
        <taxon>Coscinodiscophyceae</taxon>
        <taxon>Corethrophycidae</taxon>
        <taxon>Corethrales</taxon>
        <taxon>Corethraceae</taxon>
        <taxon>Corethron</taxon>
    </lineage>
</organism>
<reference evidence="2" key="1">
    <citation type="submission" date="2021-01" db="EMBL/GenBank/DDBJ databases">
        <authorList>
            <person name="Corre E."/>
            <person name="Pelletier E."/>
            <person name="Niang G."/>
            <person name="Scheremetjew M."/>
            <person name="Finn R."/>
            <person name="Kale V."/>
            <person name="Holt S."/>
            <person name="Cochrane G."/>
            <person name="Meng A."/>
            <person name="Brown T."/>
            <person name="Cohen L."/>
        </authorList>
    </citation>
    <scope>NUCLEOTIDE SEQUENCE</scope>
    <source>
        <strain evidence="2">308</strain>
    </source>
</reference>
<dbReference type="EMBL" id="HBFR01019385">
    <property type="protein sequence ID" value="CAD8886842.1"/>
    <property type="molecule type" value="Transcribed_RNA"/>
</dbReference>
<accession>A0A7S1FSK0</accession>
<name>A0A7S1FSK0_9STRA</name>
<evidence type="ECO:0000313" key="2">
    <source>
        <dbReference type="EMBL" id="CAD8886842.1"/>
    </source>
</evidence>
<feature type="region of interest" description="Disordered" evidence="1">
    <location>
        <begin position="166"/>
        <end position="293"/>
    </location>
</feature>
<proteinExistence type="predicted"/>
<feature type="compositionally biased region" description="Low complexity" evidence="1">
    <location>
        <begin position="168"/>
        <end position="180"/>
    </location>
</feature>
<feature type="compositionally biased region" description="Polar residues" evidence="1">
    <location>
        <begin position="191"/>
        <end position="221"/>
    </location>
</feature>